<dbReference type="InterPro" id="IPR040442">
    <property type="entry name" value="Pyrv_kinase-like_dom_sf"/>
</dbReference>
<evidence type="ECO:0000256" key="2">
    <source>
        <dbReference type="ARBA" id="ARBA00022723"/>
    </source>
</evidence>
<keyword evidence="6" id="KW-1185">Reference proteome</keyword>
<dbReference type="Pfam" id="PF03328">
    <property type="entry name" value="HpcH_HpaI"/>
    <property type="match status" value="1"/>
</dbReference>
<keyword evidence="3" id="KW-0456">Lyase</keyword>
<dbReference type="InterPro" id="IPR050251">
    <property type="entry name" value="HpcH-HpaI_aldolase"/>
</dbReference>
<dbReference type="Proteomes" id="UP000183975">
    <property type="component" value="Unassembled WGS sequence"/>
</dbReference>
<evidence type="ECO:0000259" key="4">
    <source>
        <dbReference type="Pfam" id="PF03328"/>
    </source>
</evidence>
<protein>
    <submittedName>
        <fullName evidence="5">4-hydroxy-2-oxoheptanedioate aldolase</fullName>
    </submittedName>
</protein>
<evidence type="ECO:0000256" key="3">
    <source>
        <dbReference type="ARBA" id="ARBA00023239"/>
    </source>
</evidence>
<comment type="similarity">
    <text evidence="1">Belongs to the HpcH/HpaI aldolase family.</text>
</comment>
<sequence>MLGASHIGKVIQMKNTLKEKLQNHQQPIGTFFELGSANVAEALGKTGLDFIIIDNEHGPFEAESTLDYVRGALLGGVSPLARVREISRPAVLKLLDIGVHGLIVPDVHTVEQVQELVNYAKYAPIGKRGFCPTRKDCWGFAYPGTESVPINMAVNNAETLLIPQCETVGCLENIETITAMEGVDGIFIGPFDLSISMGIPGQFDHPDFQAALKRVLEACHKNGKFCIYFTVNPDAIADGFQQGFDAMAYGLDAAVLVQAYRNILAKVRG</sequence>
<dbReference type="EMBL" id="FRAH01000056">
    <property type="protein sequence ID" value="SHK95400.1"/>
    <property type="molecule type" value="Genomic_DNA"/>
</dbReference>
<dbReference type="GO" id="GO:0046872">
    <property type="term" value="F:metal ion binding"/>
    <property type="evidence" value="ECO:0007669"/>
    <property type="project" value="UniProtKB-KW"/>
</dbReference>
<dbReference type="SUPFAM" id="SSF51621">
    <property type="entry name" value="Phosphoenolpyruvate/pyruvate domain"/>
    <property type="match status" value="1"/>
</dbReference>
<evidence type="ECO:0000313" key="6">
    <source>
        <dbReference type="Proteomes" id="UP000183975"/>
    </source>
</evidence>
<evidence type="ECO:0000256" key="1">
    <source>
        <dbReference type="ARBA" id="ARBA00005568"/>
    </source>
</evidence>
<accession>A0A1M6WNQ8</accession>
<dbReference type="GO" id="GO:0005737">
    <property type="term" value="C:cytoplasm"/>
    <property type="evidence" value="ECO:0007669"/>
    <property type="project" value="TreeGrafter"/>
</dbReference>
<dbReference type="PANTHER" id="PTHR30502">
    <property type="entry name" value="2-KETO-3-DEOXY-L-RHAMNONATE ALDOLASE"/>
    <property type="match status" value="1"/>
</dbReference>
<gene>
    <name evidence="5" type="ORF">SAMN02745138_02625</name>
</gene>
<evidence type="ECO:0000313" key="5">
    <source>
        <dbReference type="EMBL" id="SHK95400.1"/>
    </source>
</evidence>
<dbReference type="InterPro" id="IPR005000">
    <property type="entry name" value="Aldolase/citrate-lyase_domain"/>
</dbReference>
<dbReference type="Gene3D" id="3.20.20.60">
    <property type="entry name" value="Phosphoenolpyruvate-binding domains"/>
    <property type="match status" value="1"/>
</dbReference>
<dbReference type="GO" id="GO:0016832">
    <property type="term" value="F:aldehyde-lyase activity"/>
    <property type="evidence" value="ECO:0007669"/>
    <property type="project" value="TreeGrafter"/>
</dbReference>
<reference evidence="5 6" key="1">
    <citation type="submission" date="2016-11" db="EMBL/GenBank/DDBJ databases">
        <authorList>
            <person name="Jaros S."/>
            <person name="Januszkiewicz K."/>
            <person name="Wedrychowicz H."/>
        </authorList>
    </citation>
    <scope>NUCLEOTIDE SEQUENCE [LARGE SCALE GENOMIC DNA]</scope>
    <source>
        <strain evidence="5 6">DSM 14214</strain>
    </source>
</reference>
<name>A0A1M6WNQ8_9FIRM</name>
<dbReference type="InterPro" id="IPR015813">
    <property type="entry name" value="Pyrv/PenolPyrv_kinase-like_dom"/>
</dbReference>
<dbReference type="PANTHER" id="PTHR30502:SF0">
    <property type="entry name" value="PHOSPHOENOLPYRUVATE CARBOXYLASE FAMILY PROTEIN"/>
    <property type="match status" value="1"/>
</dbReference>
<dbReference type="AlphaFoldDB" id="A0A1M6WNQ8"/>
<organism evidence="5 6">
    <name type="scientific">Anaerotignum lactatifermentans DSM 14214</name>
    <dbReference type="NCBI Taxonomy" id="1121323"/>
    <lineage>
        <taxon>Bacteria</taxon>
        <taxon>Bacillati</taxon>
        <taxon>Bacillota</taxon>
        <taxon>Clostridia</taxon>
        <taxon>Lachnospirales</taxon>
        <taxon>Anaerotignaceae</taxon>
        <taxon>Anaerotignum</taxon>
    </lineage>
</organism>
<proteinExistence type="inferred from homology"/>
<keyword evidence="2" id="KW-0479">Metal-binding</keyword>
<feature type="domain" description="HpcH/HpaI aldolase/citrate lyase" evidence="4">
    <location>
        <begin position="29"/>
        <end position="258"/>
    </location>
</feature>